<dbReference type="PROSITE" id="PS51384">
    <property type="entry name" value="FAD_FR"/>
    <property type="match status" value="1"/>
</dbReference>
<dbReference type="InterPro" id="IPR017927">
    <property type="entry name" value="FAD-bd_FR_type"/>
</dbReference>
<keyword evidence="3" id="KW-0285">Flavoprotein</keyword>
<name>A0A166FH04_9EURY</name>
<dbReference type="InterPro" id="IPR012165">
    <property type="entry name" value="Cyt_c3_hydrogenase_gsu"/>
</dbReference>
<evidence type="ECO:0000256" key="6">
    <source>
        <dbReference type="ARBA" id="ARBA00022827"/>
    </source>
</evidence>
<evidence type="ECO:0000259" key="12">
    <source>
        <dbReference type="PROSITE" id="PS51384"/>
    </source>
</evidence>
<keyword evidence="4 11" id="KW-0001">2Fe-2S</keyword>
<dbReference type="STRING" id="47311.MBCUT_01400"/>
<dbReference type="InterPro" id="IPR017938">
    <property type="entry name" value="Riboflavin_synthase-like_b-brl"/>
</dbReference>
<dbReference type="Proteomes" id="UP000077275">
    <property type="component" value="Unassembled WGS sequence"/>
</dbReference>
<dbReference type="Pfam" id="PF00175">
    <property type="entry name" value="NAD_binding_1"/>
    <property type="match status" value="1"/>
</dbReference>
<feature type="binding site" evidence="11">
    <location>
        <position position="243"/>
    </location>
    <ligand>
        <name>[2Fe-2S] cluster</name>
        <dbReference type="ChEBI" id="CHEBI:190135"/>
    </ligand>
</feature>
<comment type="similarity">
    <text evidence="1">Belongs to the PyrK family.</text>
</comment>
<keyword evidence="14" id="KW-1185">Reference proteome</keyword>
<keyword evidence="2" id="KW-0813">Transport</keyword>
<dbReference type="PANTHER" id="PTHR43513">
    <property type="entry name" value="DIHYDROOROTATE DEHYDROGENASE B (NAD(+)), ELECTRON TRANSFER SUBUNIT"/>
    <property type="match status" value="1"/>
</dbReference>
<dbReference type="Gene3D" id="2.10.240.10">
    <property type="entry name" value="Dihydroorotate dehydrogenase, electron transfer subunit"/>
    <property type="match status" value="1"/>
</dbReference>
<dbReference type="InterPro" id="IPR050353">
    <property type="entry name" value="PyrK_electron_transfer"/>
</dbReference>
<protein>
    <submittedName>
        <fullName evidence="13">Dihydroorotate dehydrogenase B (NAD(+)), electron transfer subunit</fullName>
    </submittedName>
</protein>
<feature type="domain" description="FAD-binding FR-type" evidence="12">
    <location>
        <begin position="6"/>
        <end position="105"/>
    </location>
</feature>
<keyword evidence="6" id="KW-0274">FAD</keyword>
<keyword evidence="7" id="KW-0249">Electron transport</keyword>
<dbReference type="EMBL" id="LWMW01000022">
    <property type="protein sequence ID" value="KZX17662.1"/>
    <property type="molecule type" value="Genomic_DNA"/>
</dbReference>
<evidence type="ECO:0000256" key="5">
    <source>
        <dbReference type="ARBA" id="ARBA00022723"/>
    </source>
</evidence>
<proteinExistence type="inferred from homology"/>
<dbReference type="GO" id="GO:0006221">
    <property type="term" value="P:pyrimidine nucleotide biosynthetic process"/>
    <property type="evidence" value="ECO:0007669"/>
    <property type="project" value="InterPro"/>
</dbReference>
<dbReference type="InterPro" id="IPR001433">
    <property type="entry name" value="OxRdtase_FAD/NAD-bd"/>
</dbReference>
<feature type="binding site" evidence="11">
    <location>
        <position position="230"/>
    </location>
    <ligand>
        <name>[2Fe-2S] cluster</name>
        <dbReference type="ChEBI" id="CHEBI:190135"/>
    </ligand>
</feature>
<evidence type="ECO:0000256" key="11">
    <source>
        <dbReference type="PIRSR" id="PIRSR006816-2"/>
    </source>
</evidence>
<evidence type="ECO:0000256" key="4">
    <source>
        <dbReference type="ARBA" id="ARBA00022714"/>
    </source>
</evidence>
<keyword evidence="9 11" id="KW-0411">Iron-sulfur</keyword>
<dbReference type="SUPFAM" id="SSF52343">
    <property type="entry name" value="Ferredoxin reductase-like, C-terminal NADP-linked domain"/>
    <property type="match status" value="1"/>
</dbReference>
<evidence type="ECO:0000256" key="7">
    <source>
        <dbReference type="ARBA" id="ARBA00022982"/>
    </source>
</evidence>
<evidence type="ECO:0000313" key="13">
    <source>
        <dbReference type="EMBL" id="KZX17662.1"/>
    </source>
</evidence>
<dbReference type="SUPFAM" id="SSF63380">
    <property type="entry name" value="Riboflavin synthase domain-like"/>
    <property type="match status" value="1"/>
</dbReference>
<accession>A0A166FH04</accession>
<dbReference type="InterPro" id="IPR039261">
    <property type="entry name" value="FNR_nucleotide-bd"/>
</dbReference>
<dbReference type="GO" id="GO:0051537">
    <property type="term" value="F:2 iron, 2 sulfur cluster binding"/>
    <property type="evidence" value="ECO:0007669"/>
    <property type="project" value="UniProtKB-KW"/>
</dbReference>
<dbReference type="PIRSF" id="PIRSF006816">
    <property type="entry name" value="Cyc3_hyd_g"/>
    <property type="match status" value="1"/>
</dbReference>
<evidence type="ECO:0000256" key="2">
    <source>
        <dbReference type="ARBA" id="ARBA00022448"/>
    </source>
</evidence>
<evidence type="ECO:0000256" key="3">
    <source>
        <dbReference type="ARBA" id="ARBA00022630"/>
    </source>
</evidence>
<dbReference type="Pfam" id="PF10418">
    <property type="entry name" value="DHODB_Fe-S_bind"/>
    <property type="match status" value="1"/>
</dbReference>
<dbReference type="InterPro" id="IPR019480">
    <property type="entry name" value="Dihydroorotate_DH_Fe-S-bd"/>
</dbReference>
<dbReference type="Gene3D" id="2.40.30.10">
    <property type="entry name" value="Translation factors"/>
    <property type="match status" value="1"/>
</dbReference>
<evidence type="ECO:0000256" key="10">
    <source>
        <dbReference type="ARBA" id="ARBA00034078"/>
    </source>
</evidence>
<comment type="caution">
    <text evidence="13">The sequence shown here is derived from an EMBL/GenBank/DDBJ whole genome shotgun (WGS) entry which is preliminary data.</text>
</comment>
<comment type="cofactor">
    <cofactor evidence="11">
        <name>[2Fe-2S] cluster</name>
        <dbReference type="ChEBI" id="CHEBI:190135"/>
    </cofactor>
    <text evidence="11">Binds 1 [2Fe-2S] cluster per subunit.</text>
</comment>
<sequence length="274" mass="30661">MNKIINDYRILEIKEIISETDTIKTFIFDWEMEGNRIPKPGQFVMVWSFLRKKDEKPMSISKIDENNNQIAITLKNVGEFTNDLHNLTVGDKLGIRGPYGNGFEMEGDNILAIGGGVGMAPISCFVDQATDNGSNVDIVSASVTKNELLFLDRMKNSGANIFTCTDDGTCGFEGFATHRTIDLLESRSYDMAVVCGPEIMMKEIFNILEAKQIPAQYSMERYMKCAMGVCGQCCVDNTGWRICVEGPIFSTEDLKKITEFGKYHRDASGIKETF</sequence>
<evidence type="ECO:0000313" key="14">
    <source>
        <dbReference type="Proteomes" id="UP000077275"/>
    </source>
</evidence>
<dbReference type="CDD" id="cd06220">
    <property type="entry name" value="DHOD_e_trans_like2"/>
    <property type="match status" value="1"/>
</dbReference>
<dbReference type="Gene3D" id="3.40.50.80">
    <property type="entry name" value="Nucleotide-binding domain of ferredoxin-NADP reductase (FNR) module"/>
    <property type="match status" value="1"/>
</dbReference>
<reference evidence="13 14" key="1">
    <citation type="submission" date="2016-04" db="EMBL/GenBank/DDBJ databases">
        <title>Genome sequence of Methanobrevibacter cuticularis DSM 11139.</title>
        <authorList>
            <person name="Poehlein A."/>
            <person name="Seedorf H."/>
            <person name="Daniel R."/>
        </authorList>
    </citation>
    <scope>NUCLEOTIDE SEQUENCE [LARGE SCALE GENOMIC DNA]</scope>
    <source>
        <strain evidence="13 14">DSM 11139</strain>
    </source>
</reference>
<dbReference type="GO" id="GO:0046872">
    <property type="term" value="F:metal ion binding"/>
    <property type="evidence" value="ECO:0007669"/>
    <property type="project" value="UniProtKB-KW"/>
</dbReference>
<gene>
    <name evidence="13" type="primary">pyrK</name>
    <name evidence="13" type="ORF">MBCUT_01400</name>
</gene>
<evidence type="ECO:0000256" key="8">
    <source>
        <dbReference type="ARBA" id="ARBA00023004"/>
    </source>
</evidence>
<dbReference type="AlphaFoldDB" id="A0A166FH04"/>
<dbReference type="GO" id="GO:0016491">
    <property type="term" value="F:oxidoreductase activity"/>
    <property type="evidence" value="ECO:0007669"/>
    <property type="project" value="InterPro"/>
</dbReference>
<dbReference type="PATRIC" id="fig|47311.3.peg.145"/>
<comment type="cofactor">
    <cofactor evidence="10">
        <name>[2Fe-2S] cluster</name>
        <dbReference type="ChEBI" id="CHEBI:190135"/>
    </cofactor>
</comment>
<keyword evidence="8 11" id="KW-0408">Iron</keyword>
<keyword evidence="5 11" id="KW-0479">Metal-binding</keyword>
<dbReference type="GO" id="GO:0050660">
    <property type="term" value="F:flavin adenine dinucleotide binding"/>
    <property type="evidence" value="ECO:0007669"/>
    <property type="project" value="InterPro"/>
</dbReference>
<evidence type="ECO:0000256" key="1">
    <source>
        <dbReference type="ARBA" id="ARBA00006422"/>
    </source>
</evidence>
<evidence type="ECO:0000256" key="9">
    <source>
        <dbReference type="ARBA" id="ARBA00023014"/>
    </source>
</evidence>
<organism evidence="13 14">
    <name type="scientific">Methanobrevibacter cuticularis</name>
    <dbReference type="NCBI Taxonomy" id="47311"/>
    <lineage>
        <taxon>Archaea</taxon>
        <taxon>Methanobacteriati</taxon>
        <taxon>Methanobacteriota</taxon>
        <taxon>Methanomada group</taxon>
        <taxon>Methanobacteria</taxon>
        <taxon>Methanobacteriales</taxon>
        <taxon>Methanobacteriaceae</taxon>
        <taxon>Methanobrevibacter</taxon>
    </lineage>
</organism>
<dbReference type="NCBIfam" id="NF000796">
    <property type="entry name" value="PRK00054.1-1"/>
    <property type="match status" value="1"/>
</dbReference>
<feature type="binding site" evidence="11">
    <location>
        <position position="225"/>
    </location>
    <ligand>
        <name>[2Fe-2S] cluster</name>
        <dbReference type="ChEBI" id="CHEBI:190135"/>
    </ligand>
</feature>
<dbReference type="InterPro" id="IPR037117">
    <property type="entry name" value="Dihydroorotate_DH_ele_sf"/>
</dbReference>
<feature type="binding site" evidence="11">
    <location>
        <position position="233"/>
    </location>
    <ligand>
        <name>[2Fe-2S] cluster</name>
        <dbReference type="ChEBI" id="CHEBI:190135"/>
    </ligand>
</feature>
<dbReference type="PANTHER" id="PTHR43513:SF3">
    <property type="entry name" value="DIHYDROOROTATE DEHYDROGENASE B (NAD(+)), ELECTRON TRANSFER SUBUNIT-RELATED"/>
    <property type="match status" value="1"/>
</dbReference>